<dbReference type="Proteomes" id="UP000662783">
    <property type="component" value="Chromosome"/>
</dbReference>
<dbReference type="EMBL" id="CP070608">
    <property type="protein sequence ID" value="QSE98197.1"/>
    <property type="molecule type" value="Genomic_DNA"/>
</dbReference>
<dbReference type="AlphaFoldDB" id="A0A974WJ71"/>
<gene>
    <name evidence="2" type="ORF">JR347_03710</name>
</gene>
<feature type="compositionally biased region" description="Acidic residues" evidence="1">
    <location>
        <begin position="68"/>
        <end position="98"/>
    </location>
</feature>
<dbReference type="KEGG" id="fuv:JR347_03710"/>
<evidence type="ECO:0000313" key="2">
    <source>
        <dbReference type="EMBL" id="QSE98197.1"/>
    </source>
</evidence>
<organism evidence="2 3">
    <name type="scientific">Fulvivirga lutea</name>
    <dbReference type="NCBI Taxonomy" id="2810512"/>
    <lineage>
        <taxon>Bacteria</taxon>
        <taxon>Pseudomonadati</taxon>
        <taxon>Bacteroidota</taxon>
        <taxon>Cytophagia</taxon>
        <taxon>Cytophagales</taxon>
        <taxon>Fulvivirgaceae</taxon>
        <taxon>Fulvivirga</taxon>
    </lineage>
</organism>
<keyword evidence="3" id="KW-1185">Reference proteome</keyword>
<evidence type="ECO:0000256" key="1">
    <source>
        <dbReference type="SAM" id="MobiDB-lite"/>
    </source>
</evidence>
<proteinExistence type="predicted"/>
<feature type="region of interest" description="Disordered" evidence="1">
    <location>
        <begin position="67"/>
        <end position="98"/>
    </location>
</feature>
<dbReference type="RefSeq" id="WP_205722705.1">
    <property type="nucleotide sequence ID" value="NZ_CP070608.1"/>
</dbReference>
<name>A0A974WJ71_9BACT</name>
<accession>A0A974WJ71</accession>
<sequence>MEKKRVIKSLENLDSDLKALLKKHYPDGFEGHLMRLQNAKNEPFFVVPLETSDTMYLVKIAVTKNSDGEYDIDEEENDMGDDDDNMSNQSYDEDFDDD</sequence>
<reference evidence="2" key="1">
    <citation type="submission" date="2021-02" db="EMBL/GenBank/DDBJ databases">
        <title>Fulvivirga sp. S481 isolated from sea water.</title>
        <authorList>
            <person name="Bae S.S."/>
            <person name="Baek K."/>
        </authorList>
    </citation>
    <scope>NUCLEOTIDE SEQUENCE</scope>
    <source>
        <strain evidence="2">S481</strain>
    </source>
</reference>
<evidence type="ECO:0000313" key="3">
    <source>
        <dbReference type="Proteomes" id="UP000662783"/>
    </source>
</evidence>
<protein>
    <submittedName>
        <fullName evidence="2">Uncharacterized protein</fullName>
    </submittedName>
</protein>